<dbReference type="Gene3D" id="1.10.150.20">
    <property type="entry name" value="5' to 3' exonuclease, C-terminal subdomain"/>
    <property type="match status" value="1"/>
</dbReference>
<keyword evidence="1 11" id="KW-0547">Nucleotide-binding</keyword>
<keyword evidence="4 11" id="KW-0347">Helicase</keyword>
<comment type="catalytic activity">
    <reaction evidence="10 11">
        <text>ATP + H2O = ADP + phosphate + H(+)</text>
        <dbReference type="Rhea" id="RHEA:13065"/>
        <dbReference type="ChEBI" id="CHEBI:15377"/>
        <dbReference type="ChEBI" id="CHEBI:15378"/>
        <dbReference type="ChEBI" id="CHEBI:30616"/>
        <dbReference type="ChEBI" id="CHEBI:43474"/>
        <dbReference type="ChEBI" id="CHEBI:456216"/>
        <dbReference type="EC" id="5.6.2.4"/>
    </reaction>
</comment>
<dbReference type="InterPro" id="IPR001650">
    <property type="entry name" value="Helicase_C-like"/>
</dbReference>
<keyword evidence="2 11" id="KW-0227">DNA damage</keyword>
<comment type="similarity">
    <text evidence="11">Belongs to the helicase family. Hel308 subfamily.</text>
</comment>
<dbReference type="InterPro" id="IPR014001">
    <property type="entry name" value="Helicase_ATP-bd"/>
</dbReference>
<evidence type="ECO:0000313" key="14">
    <source>
        <dbReference type="EMBL" id="HIH69446.1"/>
    </source>
</evidence>
<dbReference type="Pfam" id="PF21280">
    <property type="entry name" value="Helicase_dom4_arc"/>
    <property type="match status" value="1"/>
</dbReference>
<dbReference type="Pfam" id="PF00270">
    <property type="entry name" value="DEAD"/>
    <property type="match status" value="1"/>
</dbReference>
<comment type="catalytic activity">
    <reaction evidence="9 11">
        <text>Couples ATP hydrolysis with the unwinding of duplex DNA by translocating in the 3'-5' direction.</text>
        <dbReference type="EC" id="5.6.2.4"/>
    </reaction>
</comment>
<comment type="function">
    <text evidence="11">DNA-dependent ATPase and 3'-5' DNA helicase that may be involved in repair of stalled replication forks.</text>
</comment>
<evidence type="ECO:0000256" key="4">
    <source>
        <dbReference type="ARBA" id="ARBA00022806"/>
    </source>
</evidence>
<dbReference type="InterPro" id="IPR048772">
    <property type="entry name" value="Hel308-like_dom4"/>
</dbReference>
<dbReference type="InterPro" id="IPR046931">
    <property type="entry name" value="HTH_61"/>
</dbReference>
<dbReference type="Proteomes" id="UP000600363">
    <property type="component" value="Unassembled WGS sequence"/>
</dbReference>
<evidence type="ECO:0000256" key="1">
    <source>
        <dbReference type="ARBA" id="ARBA00022741"/>
    </source>
</evidence>
<evidence type="ECO:0000259" key="13">
    <source>
        <dbReference type="PROSITE" id="PS51194"/>
    </source>
</evidence>
<keyword evidence="7 11" id="KW-0234">DNA repair</keyword>
<evidence type="ECO:0000256" key="10">
    <source>
        <dbReference type="ARBA" id="ARBA00048988"/>
    </source>
</evidence>
<feature type="domain" description="Helicase ATP-binding" evidence="12">
    <location>
        <begin position="35"/>
        <end position="201"/>
    </location>
</feature>
<dbReference type="Gene3D" id="3.40.50.300">
    <property type="entry name" value="P-loop containing nucleotide triphosphate hydrolases"/>
    <property type="match status" value="2"/>
</dbReference>
<dbReference type="GO" id="GO:0005524">
    <property type="term" value="F:ATP binding"/>
    <property type="evidence" value="ECO:0007669"/>
    <property type="project" value="UniProtKB-UniRule"/>
</dbReference>
<keyword evidence="5 11" id="KW-0067">ATP-binding</keyword>
<dbReference type="PROSITE" id="PS51194">
    <property type="entry name" value="HELICASE_CTER"/>
    <property type="match status" value="1"/>
</dbReference>
<feature type="domain" description="Helicase C-terminal" evidence="13">
    <location>
        <begin position="233"/>
        <end position="435"/>
    </location>
</feature>
<feature type="binding site" evidence="11">
    <location>
        <position position="30"/>
    </location>
    <ligand>
        <name>ATP</name>
        <dbReference type="ChEBI" id="CHEBI:30616"/>
    </ligand>
</feature>
<accession>A0A832RW48</accession>
<dbReference type="EMBL" id="DUIH01000009">
    <property type="protein sequence ID" value="HIH69446.1"/>
    <property type="molecule type" value="Genomic_DNA"/>
</dbReference>
<dbReference type="SUPFAM" id="SSF46785">
    <property type="entry name" value="Winged helix' DNA-binding domain"/>
    <property type="match status" value="1"/>
</dbReference>
<dbReference type="SMART" id="SM00490">
    <property type="entry name" value="HELICc"/>
    <property type="match status" value="1"/>
</dbReference>
<evidence type="ECO:0000256" key="8">
    <source>
        <dbReference type="ARBA" id="ARBA00023235"/>
    </source>
</evidence>
<dbReference type="AlphaFoldDB" id="A0A832RW48"/>
<dbReference type="InterPro" id="IPR036390">
    <property type="entry name" value="WH_DNA-bd_sf"/>
</dbReference>
<evidence type="ECO:0000256" key="6">
    <source>
        <dbReference type="ARBA" id="ARBA00023125"/>
    </source>
</evidence>
<sequence>MRIAECGYAFPEALLEIYRSRGIVELYPPQEEAINAGLLEGKNLLAAIPTASGKTLIAELAMVRSILEGGKALYIVPLRALAAEKHAEFSKLSSVGISVGISTGDFDVRDEGLGEHDIIVATCEKVDSLIRNGASWIGELTCVVLDEVHLIDSPTRGPTLEMTVAKLKAMLPHLQIVALSATVANPEEVARWLDANLVVSDWRPVLLREGVFLDGVVEFSDGTMRQLKGGAEPISSLVESTVSEGGQCLVFESTRQNAESCAKRVASTTQRTLSEEDEQAVGEMADQIESTSDVLLVRKLAACVRRGAAFHHAGLDAQHRAIVERGFRSGHIKCVVSTPTLAFGLNLPARMVIIRGYRRYDPAYGSIPIPVLEYKQMAGRAGRPFLDPYGEAVLVAKSQDEAAYLMETYVRGEPERITSKLASESVLRSHILSLIASGFAKSLDGVVEFMRGTLYMCQQEGFSLSFVISSVIGVLEQMGMLTEESGVLVATPLGEKVSRLYIDPLSAHRMVRCLMSSIEPTPLTLVHVLCSTPDMRTLYVRSSEFDDVEAYIEEHAHEFYRIPPMESGEYDAFVREVKTARVLLEWMDEVPEDALCSRYRMGPGDIRALVETARWLAHALTELARLLHADAHGLASVIEKRMQYGVRQELLPLVRLKGIGRVRARRLYDAGYRTPDALAHNPEEVARIIGERTAKKLLLGIDVKGEGVQPPQRKLGEF</sequence>
<dbReference type="GO" id="GO:0006281">
    <property type="term" value="P:DNA repair"/>
    <property type="evidence" value="ECO:0007669"/>
    <property type="project" value="UniProtKB-UniRule"/>
</dbReference>
<dbReference type="HAMAP" id="MF_00442">
    <property type="entry name" value="Helicase_Hel308"/>
    <property type="match status" value="1"/>
</dbReference>
<dbReference type="InterPro" id="IPR050474">
    <property type="entry name" value="Hel308_SKI2-like"/>
</dbReference>
<name>A0A832RW48_9EURY</name>
<evidence type="ECO:0000256" key="3">
    <source>
        <dbReference type="ARBA" id="ARBA00022801"/>
    </source>
</evidence>
<comment type="subunit">
    <text evidence="11">Monomer.</text>
</comment>
<dbReference type="GO" id="GO:0003677">
    <property type="term" value="F:DNA binding"/>
    <property type="evidence" value="ECO:0007669"/>
    <property type="project" value="UniProtKB-UniRule"/>
</dbReference>
<keyword evidence="8 11" id="KW-0413">Isomerase</keyword>
<protein>
    <recommendedName>
        <fullName evidence="11">ATP-dependent DNA helicase Hel308</fullName>
        <ecNumber evidence="11">5.6.2.4</ecNumber>
    </recommendedName>
    <alternativeName>
        <fullName evidence="11">DNA 3'-5' helicase Hel308</fullName>
    </alternativeName>
</protein>
<evidence type="ECO:0000256" key="9">
    <source>
        <dbReference type="ARBA" id="ARBA00034617"/>
    </source>
</evidence>
<evidence type="ECO:0000256" key="5">
    <source>
        <dbReference type="ARBA" id="ARBA00022840"/>
    </source>
</evidence>
<keyword evidence="6 11" id="KW-0238">DNA-binding</keyword>
<organism evidence="14 15">
    <name type="scientific">Methermicoccus shengliensis</name>
    <dbReference type="NCBI Taxonomy" id="660064"/>
    <lineage>
        <taxon>Archaea</taxon>
        <taxon>Methanobacteriati</taxon>
        <taxon>Methanobacteriota</taxon>
        <taxon>Stenosarchaea group</taxon>
        <taxon>Methanomicrobia</taxon>
        <taxon>Methanosarcinales</taxon>
        <taxon>Methermicoccaceae</taxon>
        <taxon>Methermicoccus</taxon>
    </lineage>
</organism>
<evidence type="ECO:0000256" key="2">
    <source>
        <dbReference type="ARBA" id="ARBA00022763"/>
    </source>
</evidence>
<reference evidence="14" key="1">
    <citation type="journal article" date="2020" name="bioRxiv">
        <title>A rank-normalized archaeal taxonomy based on genome phylogeny resolves widespread incomplete and uneven classifications.</title>
        <authorList>
            <person name="Rinke C."/>
            <person name="Chuvochina M."/>
            <person name="Mussig A.J."/>
            <person name="Chaumeil P.-A."/>
            <person name="Waite D.W."/>
            <person name="Whitman W.B."/>
            <person name="Parks D.H."/>
            <person name="Hugenholtz P."/>
        </authorList>
    </citation>
    <scope>NUCLEOTIDE SEQUENCE</scope>
    <source>
        <strain evidence="14">UBA12518</strain>
    </source>
</reference>
<keyword evidence="3 11" id="KW-0378">Hydrolase</keyword>
<dbReference type="InterPro" id="IPR022965">
    <property type="entry name" value="Helicase_Hel308"/>
</dbReference>
<dbReference type="SUPFAM" id="SSF52540">
    <property type="entry name" value="P-loop containing nucleoside triphosphate hydrolases"/>
    <property type="match status" value="2"/>
</dbReference>
<evidence type="ECO:0000313" key="15">
    <source>
        <dbReference type="Proteomes" id="UP000600363"/>
    </source>
</evidence>
<evidence type="ECO:0000256" key="11">
    <source>
        <dbReference type="HAMAP-Rule" id="MF_00442"/>
    </source>
</evidence>
<dbReference type="Pfam" id="PF00271">
    <property type="entry name" value="Helicase_C"/>
    <property type="match status" value="1"/>
</dbReference>
<dbReference type="PROSITE" id="PS51192">
    <property type="entry name" value="HELICASE_ATP_BIND_1"/>
    <property type="match status" value="1"/>
</dbReference>
<comment type="caution">
    <text evidence="14">The sequence shown here is derived from an EMBL/GenBank/DDBJ whole genome shotgun (WGS) entry which is preliminary data.</text>
</comment>
<dbReference type="GO" id="GO:0043138">
    <property type="term" value="F:3'-5' DNA helicase activity"/>
    <property type="evidence" value="ECO:0007669"/>
    <property type="project" value="UniProtKB-UniRule"/>
</dbReference>
<gene>
    <name evidence="11" type="primary">hel308</name>
    <name evidence="14" type="ORF">HA299_02315</name>
</gene>
<dbReference type="Pfam" id="PF20470">
    <property type="entry name" value="HTH_61"/>
    <property type="match status" value="1"/>
</dbReference>
<dbReference type="InterPro" id="IPR027417">
    <property type="entry name" value="P-loop_NTPase"/>
</dbReference>
<dbReference type="EC" id="5.6.2.4" evidence="11"/>
<dbReference type="PANTHER" id="PTHR47961">
    <property type="entry name" value="DNA POLYMERASE THETA, PUTATIVE (AFU_ORTHOLOGUE AFUA_1G05260)-RELATED"/>
    <property type="match status" value="1"/>
</dbReference>
<dbReference type="PANTHER" id="PTHR47961:SF10">
    <property type="entry name" value="ATP-DEPENDENT DNA HELICASE HEL308"/>
    <property type="match status" value="1"/>
</dbReference>
<dbReference type="InterPro" id="IPR011545">
    <property type="entry name" value="DEAD/DEAH_box_helicase_dom"/>
</dbReference>
<evidence type="ECO:0000259" key="12">
    <source>
        <dbReference type="PROSITE" id="PS51192"/>
    </source>
</evidence>
<evidence type="ECO:0000256" key="7">
    <source>
        <dbReference type="ARBA" id="ARBA00023204"/>
    </source>
</evidence>
<dbReference type="CDD" id="cd18795">
    <property type="entry name" value="SF2_C_Ski2"/>
    <property type="match status" value="1"/>
</dbReference>
<dbReference type="Gene3D" id="1.10.3380.30">
    <property type="match status" value="1"/>
</dbReference>
<dbReference type="NCBIfam" id="NF002654">
    <property type="entry name" value="PRK02362.1"/>
    <property type="match status" value="1"/>
</dbReference>
<proteinExistence type="inferred from homology"/>
<dbReference type="RefSeq" id="WP_042685863.1">
    <property type="nucleotide sequence ID" value="NZ_DUIH01000009.1"/>
</dbReference>
<dbReference type="SMART" id="SM00487">
    <property type="entry name" value="DEXDc"/>
    <property type="match status" value="1"/>
</dbReference>
<dbReference type="GO" id="GO:0016818">
    <property type="term" value="F:hydrolase activity, acting on acid anhydrides, in phosphorus-containing anhydrides"/>
    <property type="evidence" value="ECO:0007669"/>
    <property type="project" value="UniProtKB-UniRule"/>
</dbReference>
<dbReference type="Pfam" id="PF14520">
    <property type="entry name" value="HHH_5"/>
    <property type="match status" value="1"/>
</dbReference>
<dbReference type="SUPFAM" id="SSF158702">
    <property type="entry name" value="Sec63 N-terminal domain-like"/>
    <property type="match status" value="1"/>
</dbReference>
<dbReference type="CDD" id="cd18028">
    <property type="entry name" value="DEXHc_archSki2"/>
    <property type="match status" value="1"/>
</dbReference>